<organism evidence="2 3">
    <name type="scientific">Roseovarius gaetbuli</name>
    <dbReference type="NCBI Taxonomy" id="1356575"/>
    <lineage>
        <taxon>Bacteria</taxon>
        <taxon>Pseudomonadati</taxon>
        <taxon>Pseudomonadota</taxon>
        <taxon>Alphaproteobacteria</taxon>
        <taxon>Rhodobacterales</taxon>
        <taxon>Roseobacteraceae</taxon>
        <taxon>Roseovarius</taxon>
    </lineage>
</organism>
<dbReference type="InterPro" id="IPR036291">
    <property type="entry name" value="NAD(P)-bd_dom_sf"/>
</dbReference>
<keyword evidence="2" id="KW-0560">Oxidoreductase</keyword>
<dbReference type="SUPFAM" id="SSF51735">
    <property type="entry name" value="NAD(P)-binding Rossmann-fold domains"/>
    <property type="match status" value="1"/>
</dbReference>
<dbReference type="OrthoDB" id="4190732at2"/>
<dbReference type="SMART" id="SM00829">
    <property type="entry name" value="PKS_ER"/>
    <property type="match status" value="1"/>
</dbReference>
<dbReference type="EC" id="1.6.5.5" evidence="2"/>
<dbReference type="PANTHER" id="PTHR43677">
    <property type="entry name" value="SHORT-CHAIN DEHYDROGENASE/REDUCTASE"/>
    <property type="match status" value="1"/>
</dbReference>
<accession>A0A1X6Z6S2</accession>
<dbReference type="Gene3D" id="3.40.50.720">
    <property type="entry name" value="NAD(P)-binding Rossmann-like Domain"/>
    <property type="match status" value="1"/>
</dbReference>
<evidence type="ECO:0000313" key="2">
    <source>
        <dbReference type="EMBL" id="SLN42026.1"/>
    </source>
</evidence>
<sequence>MRAFHIANTGATPTICDISRAPPKQGEVSLRIEACGLNFADLLMIKGEYQDTPPAPFTLGMEVAGVVDALGPDTDGPAPGTRVAVFGGQGGLADYGCFPANRAVVLPDDMTFTDAAAFLIAYGTSHVALDHKARLQPGETLLVLGAAGGVGLTAVEIGKEIGARVIACARGADKLEVARAAGADHLIDAKTEDIRAACKALGGVDVVYDPVGGDQFKAAFRACNPEARILSIGFASGEVPQIPANHLLVKNLSVIGLYWGGYLNFRPEVVTQSLATLFKWYTEGRIKPHISHVLPLERADEALELLRSRKSTGKVVVTLT</sequence>
<name>A0A1X6Z6S2_9RHOB</name>
<dbReference type="SUPFAM" id="SSF50129">
    <property type="entry name" value="GroES-like"/>
    <property type="match status" value="1"/>
</dbReference>
<dbReference type="InterPro" id="IPR013149">
    <property type="entry name" value="ADH-like_C"/>
</dbReference>
<dbReference type="Gene3D" id="3.90.180.10">
    <property type="entry name" value="Medium-chain alcohol dehydrogenases, catalytic domain"/>
    <property type="match status" value="1"/>
</dbReference>
<dbReference type="PANTHER" id="PTHR43677:SF4">
    <property type="entry name" value="QUINONE OXIDOREDUCTASE-LIKE PROTEIN 2"/>
    <property type="match status" value="1"/>
</dbReference>
<dbReference type="Pfam" id="PF00107">
    <property type="entry name" value="ADH_zinc_N"/>
    <property type="match status" value="1"/>
</dbReference>
<feature type="domain" description="Enoyl reductase (ER)" evidence="1">
    <location>
        <begin position="10"/>
        <end position="317"/>
    </location>
</feature>
<dbReference type="RefSeq" id="WP_085826694.1">
    <property type="nucleotide sequence ID" value="NZ_FWFJ01000013.1"/>
</dbReference>
<gene>
    <name evidence="2" type="primary">qorA_2</name>
    <name evidence="2" type="ORF">ROG8370_01761</name>
</gene>
<dbReference type="CDD" id="cd08241">
    <property type="entry name" value="QOR1"/>
    <property type="match status" value="1"/>
</dbReference>
<protein>
    <submittedName>
        <fullName evidence="2">Quinone oxidoreductase 1</fullName>
        <ecNumber evidence="2">1.6.5.5</ecNumber>
    </submittedName>
</protein>
<dbReference type="InterPro" id="IPR011032">
    <property type="entry name" value="GroES-like_sf"/>
</dbReference>
<dbReference type="Pfam" id="PF08240">
    <property type="entry name" value="ADH_N"/>
    <property type="match status" value="1"/>
</dbReference>
<dbReference type="EMBL" id="FWFJ01000013">
    <property type="protein sequence ID" value="SLN42026.1"/>
    <property type="molecule type" value="Genomic_DNA"/>
</dbReference>
<dbReference type="Proteomes" id="UP000194012">
    <property type="component" value="Unassembled WGS sequence"/>
</dbReference>
<dbReference type="GO" id="GO:0003960">
    <property type="term" value="F:quinone reductase (NADPH) activity"/>
    <property type="evidence" value="ECO:0007669"/>
    <property type="project" value="UniProtKB-EC"/>
</dbReference>
<evidence type="ECO:0000313" key="3">
    <source>
        <dbReference type="Proteomes" id="UP000194012"/>
    </source>
</evidence>
<dbReference type="InterPro" id="IPR020843">
    <property type="entry name" value="ER"/>
</dbReference>
<dbReference type="AlphaFoldDB" id="A0A1X6Z6S2"/>
<dbReference type="InterPro" id="IPR013154">
    <property type="entry name" value="ADH-like_N"/>
</dbReference>
<evidence type="ECO:0000259" key="1">
    <source>
        <dbReference type="SMART" id="SM00829"/>
    </source>
</evidence>
<reference evidence="3" key="1">
    <citation type="submission" date="2017-03" db="EMBL/GenBank/DDBJ databases">
        <authorList>
            <person name="Rodrigo-Torres L."/>
            <person name="Arahal R.D."/>
            <person name="Lucena T."/>
        </authorList>
    </citation>
    <scope>NUCLEOTIDE SEQUENCE [LARGE SCALE GENOMIC DNA]</scope>
    <source>
        <strain evidence="3">CECT 8370</strain>
    </source>
</reference>
<proteinExistence type="predicted"/>
<dbReference type="InterPro" id="IPR051397">
    <property type="entry name" value="Zn-ADH-like_protein"/>
</dbReference>
<keyword evidence="3" id="KW-1185">Reference proteome</keyword>